<dbReference type="InterPro" id="IPR029063">
    <property type="entry name" value="SAM-dependent_MTases_sf"/>
</dbReference>
<keyword evidence="5" id="KW-0472">Membrane</keyword>
<name>A0A0W8FTK3_9ZZZZ</name>
<organism evidence="6">
    <name type="scientific">hydrocarbon metagenome</name>
    <dbReference type="NCBI Taxonomy" id="938273"/>
    <lineage>
        <taxon>unclassified sequences</taxon>
        <taxon>metagenomes</taxon>
        <taxon>ecological metagenomes</taxon>
    </lineage>
</organism>
<comment type="caution">
    <text evidence="6">The sequence shown here is derived from an EMBL/GenBank/DDBJ whole genome shotgun (WGS) entry which is preliminary data.</text>
</comment>
<evidence type="ECO:0000256" key="4">
    <source>
        <dbReference type="ARBA" id="ARBA00022989"/>
    </source>
</evidence>
<dbReference type="GO" id="GO:0012505">
    <property type="term" value="C:endomembrane system"/>
    <property type="evidence" value="ECO:0007669"/>
    <property type="project" value="UniProtKB-SubCell"/>
</dbReference>
<dbReference type="Gene3D" id="3.40.50.150">
    <property type="entry name" value="Vaccinia Virus protein VP39"/>
    <property type="match status" value="1"/>
</dbReference>
<evidence type="ECO:0000256" key="1">
    <source>
        <dbReference type="ARBA" id="ARBA00004167"/>
    </source>
</evidence>
<keyword evidence="4" id="KW-1133">Transmembrane helix</keyword>
<dbReference type="AlphaFoldDB" id="A0A0W8FTK3"/>
<dbReference type="InterPro" id="IPR006514">
    <property type="entry name" value="IRX15/GXM/AGM"/>
</dbReference>
<evidence type="ECO:0000313" key="6">
    <source>
        <dbReference type="EMBL" id="KUG24046.1"/>
    </source>
</evidence>
<evidence type="ECO:0000256" key="2">
    <source>
        <dbReference type="ARBA" id="ARBA00004308"/>
    </source>
</evidence>
<accession>A0A0W8FTK3</accession>
<comment type="subcellular location">
    <subcellularLocation>
        <location evidence="2">Endomembrane system</location>
    </subcellularLocation>
    <subcellularLocation>
        <location evidence="1">Membrane</location>
        <topology evidence="1">Single-pass membrane protein</topology>
    </subcellularLocation>
</comment>
<dbReference type="PANTHER" id="PTHR31444">
    <property type="entry name" value="OS11G0490100 PROTEIN"/>
    <property type="match status" value="1"/>
</dbReference>
<reference evidence="6" key="1">
    <citation type="journal article" date="2015" name="Proc. Natl. Acad. Sci. U.S.A.">
        <title>Networks of energetic and metabolic interactions define dynamics in microbial communities.</title>
        <authorList>
            <person name="Embree M."/>
            <person name="Liu J.K."/>
            <person name="Al-Bassam M.M."/>
            <person name="Zengler K."/>
        </authorList>
    </citation>
    <scope>NUCLEOTIDE SEQUENCE</scope>
</reference>
<dbReference type="Pfam" id="PF21729">
    <property type="entry name" value="IRX15_IRX15L_GXM"/>
    <property type="match status" value="2"/>
</dbReference>
<dbReference type="GO" id="GO:0045492">
    <property type="term" value="P:xylan biosynthetic process"/>
    <property type="evidence" value="ECO:0007669"/>
    <property type="project" value="InterPro"/>
</dbReference>
<keyword evidence="3" id="KW-0812">Transmembrane</keyword>
<protein>
    <submittedName>
        <fullName evidence="6">Uncharacterized protein</fullName>
    </submittedName>
</protein>
<evidence type="ECO:0000256" key="5">
    <source>
        <dbReference type="ARBA" id="ARBA00023136"/>
    </source>
</evidence>
<gene>
    <name evidence="6" type="ORF">ASZ90_006154</name>
</gene>
<dbReference type="EMBL" id="LNQE01000867">
    <property type="protein sequence ID" value="KUG24046.1"/>
    <property type="molecule type" value="Genomic_DNA"/>
</dbReference>
<sequence>MQLKVICATIKRKTPCRLLVFGLGNDSSFWASLNRNGTTVFLEDNKDWFKKITEKLENIKTFLVSYDTQRKDWKAMLENKSLLEMTLPDDVENDAWDIILIDAPVGWNDESPGRMKSIFLSSKLIRNSGDIFVHDCDREVEEVYCDKFLQKENLKAEIKAPIGLLRHYHIMNRPV</sequence>
<dbReference type="GO" id="GO:0016020">
    <property type="term" value="C:membrane"/>
    <property type="evidence" value="ECO:0007669"/>
    <property type="project" value="UniProtKB-SubCell"/>
</dbReference>
<evidence type="ECO:0000256" key="3">
    <source>
        <dbReference type="ARBA" id="ARBA00022692"/>
    </source>
</evidence>
<proteinExistence type="predicted"/>